<evidence type="ECO:0000313" key="1">
    <source>
        <dbReference type="EMBL" id="MBK6974396.1"/>
    </source>
</evidence>
<gene>
    <name evidence="1" type="ORF">IPH26_16105</name>
</gene>
<accession>A0A9D7HSA7</accession>
<organism evidence="1 2">
    <name type="scientific">Candidatus Methylophosphatis roskildensis</name>
    <dbReference type="NCBI Taxonomy" id="2899263"/>
    <lineage>
        <taxon>Bacteria</taxon>
        <taxon>Pseudomonadati</taxon>
        <taxon>Pseudomonadota</taxon>
        <taxon>Betaproteobacteria</taxon>
        <taxon>Nitrosomonadales</taxon>
        <taxon>Sterolibacteriaceae</taxon>
        <taxon>Candidatus Methylophosphatis</taxon>
    </lineage>
</organism>
<dbReference type="EMBL" id="JADJEV010000004">
    <property type="protein sequence ID" value="MBK6974396.1"/>
    <property type="molecule type" value="Genomic_DNA"/>
</dbReference>
<dbReference type="AlphaFoldDB" id="A0A9D7HSA7"/>
<proteinExistence type="predicted"/>
<evidence type="ECO:0008006" key="3">
    <source>
        <dbReference type="Google" id="ProtNLM"/>
    </source>
</evidence>
<sequence length="178" mass="19709">MNLPMPRFLHTPATRLARLVIALGLIGGLAGAPLAATDLHAYWDQRCAGCHGHAGDFSRRFLRVEGDRLLGWHQKERLPQFLRNHYAADEYADAIHAMLLAQRQQQPIYREKCAGCHQSAAELVRASIIVRDGRLTTRRGQRDLAEFLGSHGGLAAGQLPELLESLERVMRETGTGAP</sequence>
<reference evidence="1" key="1">
    <citation type="submission" date="2020-10" db="EMBL/GenBank/DDBJ databases">
        <title>Connecting structure to function with the recovery of over 1000 high-quality activated sludge metagenome-assembled genomes encoding full-length rRNA genes using long-read sequencing.</title>
        <authorList>
            <person name="Singleton C.M."/>
            <person name="Petriglieri F."/>
            <person name="Kristensen J.M."/>
            <person name="Kirkegaard R.H."/>
            <person name="Michaelsen T.Y."/>
            <person name="Andersen M.H."/>
            <person name="Karst S.M."/>
            <person name="Dueholm M.S."/>
            <person name="Nielsen P.H."/>
            <person name="Albertsen M."/>
        </authorList>
    </citation>
    <scope>NUCLEOTIDE SEQUENCE</scope>
    <source>
        <strain evidence="1">Bjer_18-Q3-R1-45_BAT3C.347</strain>
    </source>
</reference>
<comment type="caution">
    <text evidence="1">The sequence shown here is derived from an EMBL/GenBank/DDBJ whole genome shotgun (WGS) entry which is preliminary data.</text>
</comment>
<evidence type="ECO:0000313" key="2">
    <source>
        <dbReference type="Proteomes" id="UP000807785"/>
    </source>
</evidence>
<protein>
    <recommendedName>
        <fullName evidence="3">Cytochrome c domain-containing protein</fullName>
    </recommendedName>
</protein>
<name>A0A9D7HSA7_9PROT</name>
<dbReference type="Proteomes" id="UP000807785">
    <property type="component" value="Unassembled WGS sequence"/>
</dbReference>